<organism evidence="8 9">
    <name type="scientific">Candidatus Cellulosilyticum pullistercoris</name>
    <dbReference type="NCBI Taxonomy" id="2838521"/>
    <lineage>
        <taxon>Bacteria</taxon>
        <taxon>Bacillati</taxon>
        <taxon>Bacillota</taxon>
        <taxon>Clostridia</taxon>
        <taxon>Lachnospirales</taxon>
        <taxon>Cellulosilyticaceae</taxon>
        <taxon>Cellulosilyticum</taxon>
    </lineage>
</organism>
<name>A0A9E2KDR0_9FIRM</name>
<dbReference type="GO" id="GO:0030599">
    <property type="term" value="F:pectinesterase activity"/>
    <property type="evidence" value="ECO:0007669"/>
    <property type="project" value="InterPro"/>
</dbReference>
<dbReference type="EMBL" id="JAHLFQ010000188">
    <property type="protein sequence ID" value="MBU3804703.1"/>
    <property type="molecule type" value="Genomic_DNA"/>
</dbReference>
<dbReference type="InterPro" id="IPR000070">
    <property type="entry name" value="Pectinesterase_cat"/>
</dbReference>
<keyword evidence="6" id="KW-0732">Signal</keyword>
<feature type="domain" description="SLH" evidence="7">
    <location>
        <begin position="608"/>
        <end position="671"/>
    </location>
</feature>
<accession>A0A9E2KDR0</accession>
<dbReference type="PROSITE" id="PS51272">
    <property type="entry name" value="SLH"/>
    <property type="match status" value="3"/>
</dbReference>
<feature type="chain" id="PRO_5039573528" evidence="6">
    <location>
        <begin position="28"/>
        <end position="730"/>
    </location>
</feature>
<reference evidence="8" key="2">
    <citation type="submission" date="2021-04" db="EMBL/GenBank/DDBJ databases">
        <authorList>
            <person name="Gilroy R."/>
        </authorList>
    </citation>
    <scope>NUCLEOTIDE SEQUENCE</scope>
    <source>
        <strain evidence="8">B5-657</strain>
    </source>
</reference>
<comment type="similarity">
    <text evidence="1">Belongs to the pectinesterase family.</text>
</comment>
<dbReference type="GO" id="GO:0009279">
    <property type="term" value="C:cell outer membrane"/>
    <property type="evidence" value="ECO:0007669"/>
    <property type="project" value="TreeGrafter"/>
</dbReference>
<dbReference type="PANTHER" id="PTHR31321">
    <property type="entry name" value="ACYL-COA THIOESTER HYDROLASE YBHC-RELATED"/>
    <property type="match status" value="1"/>
</dbReference>
<proteinExistence type="inferred from homology"/>
<dbReference type="InterPro" id="IPR013320">
    <property type="entry name" value="ConA-like_dom_sf"/>
</dbReference>
<evidence type="ECO:0000313" key="8">
    <source>
        <dbReference type="EMBL" id="MBU3804703.1"/>
    </source>
</evidence>
<evidence type="ECO:0000256" key="4">
    <source>
        <dbReference type="ARBA" id="ARBA00023085"/>
    </source>
</evidence>
<evidence type="ECO:0000256" key="2">
    <source>
        <dbReference type="ARBA" id="ARBA00022737"/>
    </source>
</evidence>
<dbReference type="InterPro" id="IPR012334">
    <property type="entry name" value="Pectin_lyas_fold"/>
</dbReference>
<protein>
    <submittedName>
        <fullName evidence="8">S-layer homology domain-containing protein</fullName>
    </submittedName>
</protein>
<dbReference type="PROSITE" id="PS00503">
    <property type="entry name" value="PECTINESTERASE_2"/>
    <property type="match status" value="1"/>
</dbReference>
<feature type="domain" description="SLH" evidence="7">
    <location>
        <begin position="674"/>
        <end position="730"/>
    </location>
</feature>
<dbReference type="Pfam" id="PF01095">
    <property type="entry name" value="Pectinesterase"/>
    <property type="match status" value="1"/>
</dbReference>
<dbReference type="AlphaFoldDB" id="A0A9E2KDR0"/>
<evidence type="ECO:0000256" key="5">
    <source>
        <dbReference type="PROSITE-ProRule" id="PRU10040"/>
    </source>
</evidence>
<keyword evidence="2" id="KW-0677">Repeat</keyword>
<reference evidence="8" key="1">
    <citation type="journal article" date="2021" name="PeerJ">
        <title>Extensive microbial diversity within the chicken gut microbiome revealed by metagenomics and culture.</title>
        <authorList>
            <person name="Gilroy R."/>
            <person name="Ravi A."/>
            <person name="Getino M."/>
            <person name="Pursley I."/>
            <person name="Horton D.L."/>
            <person name="Alikhan N.F."/>
            <person name="Baker D."/>
            <person name="Gharbi K."/>
            <person name="Hall N."/>
            <person name="Watson M."/>
            <person name="Adriaenssens E.M."/>
            <person name="Foster-Nyarko E."/>
            <person name="Jarju S."/>
            <person name="Secka A."/>
            <person name="Antonio M."/>
            <person name="Oren A."/>
            <person name="Chaudhuri R.R."/>
            <person name="La Ragione R."/>
            <person name="Hildebrand F."/>
            <person name="Pallen M.J."/>
        </authorList>
    </citation>
    <scope>NUCLEOTIDE SEQUENCE</scope>
    <source>
        <strain evidence="8">B5-657</strain>
    </source>
</reference>
<dbReference type="PANTHER" id="PTHR31321:SF57">
    <property type="entry name" value="PECTINESTERASE 53-RELATED"/>
    <property type="match status" value="1"/>
</dbReference>
<evidence type="ECO:0000256" key="6">
    <source>
        <dbReference type="SAM" id="SignalP"/>
    </source>
</evidence>
<dbReference type="Pfam" id="PF00395">
    <property type="entry name" value="SLH"/>
    <property type="match status" value="3"/>
</dbReference>
<dbReference type="InterPro" id="IPR033131">
    <property type="entry name" value="Pectinesterase_Asp_AS"/>
</dbReference>
<dbReference type="GO" id="GO:0042545">
    <property type="term" value="P:cell wall modification"/>
    <property type="evidence" value="ECO:0007669"/>
    <property type="project" value="InterPro"/>
</dbReference>
<feature type="domain" description="SLH" evidence="7">
    <location>
        <begin position="548"/>
        <end position="607"/>
    </location>
</feature>
<dbReference type="InterPro" id="IPR011050">
    <property type="entry name" value="Pectin_lyase_fold/virulence"/>
</dbReference>
<evidence type="ECO:0000256" key="3">
    <source>
        <dbReference type="ARBA" id="ARBA00022801"/>
    </source>
</evidence>
<keyword evidence="3" id="KW-0378">Hydrolase</keyword>
<dbReference type="SUPFAM" id="SSF49899">
    <property type="entry name" value="Concanavalin A-like lectins/glucanases"/>
    <property type="match status" value="1"/>
</dbReference>
<feature type="signal peptide" evidence="6">
    <location>
        <begin position="1"/>
        <end position="27"/>
    </location>
</feature>
<dbReference type="InterPro" id="IPR001119">
    <property type="entry name" value="SLH_dom"/>
</dbReference>
<dbReference type="Gene3D" id="2.160.20.10">
    <property type="entry name" value="Single-stranded right-handed beta-helix, Pectin lyase-like"/>
    <property type="match status" value="1"/>
</dbReference>
<feature type="active site" evidence="5">
    <location>
        <position position="382"/>
    </location>
</feature>
<sequence>MNKTLRKRVHLALAALLAASSISVTYASTHLVNDTFNDMALGSAPTGYEVSDANAIYTVDLSDSKDYCVYLNDGDGQLKLNKQFTSQTEVVTLSVDFMATALSSGTHINLTDGNGTRVVRLETRNNGTTLNYVLDGTYTKIADITSGKWMNIKIEANVQTQTANIYIDNVLKASNIPFKNTVSEISYFQTLTPYDKVGGHYIDNLSISSSKAPITIPDDATEIVLTVDASGNGDFKTVQEAIDFIPAKTTLPVTINIKEGIYKEVVTIPKSVSNLTLIGAGSDKTILTYDNYNSKLKEDGTTYGTGGSASTFIKGSNISVEGITFENSFVETGASGEQAVALNVTGDKVQFKDCRFIGNQDTLLLDGGTQYFTNCYVEGDVDFIFGRSQAVFENSEIHSLNRGSSSNNGYIVAPRTSINEDYGFAFINCKLTGEEGIADNSVYLGRPWTPSGTSVDKPSAAFINCEMGAHIKTEPWTSMSGVPASHGRFFEYGSTGVGAAINDSRPQLSESEVSNWSTTNVLKGWEPSYSIKEETTPEVPEEKPPVVNKIYFTDVTSTDAYYDDIMFLANNGYVEGVGNDRFAPLQEMTRSQFATVLSRILKLETTSTTSAFKDVKPNAWYFNAIQACYEAGLIKGINATEFAPNDKITKQDMMLLLSRAIDYLNIELQDTDTQINFIDSANISNYALEGVQTCIDAGILKNEGYFMPKNIVTRADMATMFTKIVKLTLS</sequence>
<evidence type="ECO:0000259" key="7">
    <source>
        <dbReference type="PROSITE" id="PS51272"/>
    </source>
</evidence>
<keyword evidence="4" id="KW-0063">Aspartyl esterase</keyword>
<dbReference type="SUPFAM" id="SSF51126">
    <property type="entry name" value="Pectin lyase-like"/>
    <property type="match status" value="1"/>
</dbReference>
<evidence type="ECO:0000313" key="9">
    <source>
        <dbReference type="Proteomes" id="UP000824229"/>
    </source>
</evidence>
<evidence type="ECO:0000256" key="1">
    <source>
        <dbReference type="ARBA" id="ARBA00008891"/>
    </source>
</evidence>
<dbReference type="Proteomes" id="UP000824229">
    <property type="component" value="Unassembled WGS sequence"/>
</dbReference>
<gene>
    <name evidence="8" type="ORF">H9872_08095</name>
</gene>
<comment type="caution">
    <text evidence="8">The sequence shown here is derived from an EMBL/GenBank/DDBJ whole genome shotgun (WGS) entry which is preliminary data.</text>
</comment>